<dbReference type="PROSITE" id="PS00487">
    <property type="entry name" value="IMP_DH_GMP_RED"/>
    <property type="match status" value="1"/>
</dbReference>
<keyword evidence="5 13" id="KW-0658">Purine biosynthesis</keyword>
<evidence type="ECO:0000313" key="19">
    <source>
        <dbReference type="WBParaSite" id="maker-uti_cns_0009119-snap-gene-0.7-mRNA-1"/>
    </source>
</evidence>
<comment type="subunit">
    <text evidence="13">Homotetramer.</text>
</comment>
<feature type="active site" description="Thioimidate intermediate" evidence="13">
    <location>
        <position position="370"/>
    </location>
</feature>
<dbReference type="InterPro" id="IPR013785">
    <property type="entry name" value="Aldolase_TIM"/>
</dbReference>
<feature type="binding site" description="in other chain" evidence="13 15">
    <location>
        <position position="365"/>
    </location>
    <ligand>
        <name>K(+)</name>
        <dbReference type="ChEBI" id="CHEBI:29103"/>
        <note>ligand shared between two tetrameric partners</note>
    </ligand>
</feature>
<evidence type="ECO:0000313" key="18">
    <source>
        <dbReference type="Proteomes" id="UP000095280"/>
    </source>
</evidence>
<dbReference type="Pfam" id="PF00478">
    <property type="entry name" value="IMPDH"/>
    <property type="match status" value="2"/>
</dbReference>
<comment type="similarity">
    <text evidence="2 13">Belongs to the IMPDH/GMPR family.</text>
</comment>
<dbReference type="SUPFAM" id="SSF54631">
    <property type="entry name" value="CBS-domain pair"/>
    <property type="match status" value="1"/>
</dbReference>
<evidence type="ECO:0000256" key="16">
    <source>
        <dbReference type="PROSITE-ProRule" id="PRU00703"/>
    </source>
</evidence>
<comment type="pathway">
    <text evidence="10 13">Purine metabolism; XMP biosynthesis via de novo pathway; XMP from IMP: step 1/1.</text>
</comment>
<comment type="caution">
    <text evidence="13">Lacks conserved residue(s) required for the propagation of feature annotation.</text>
</comment>
<dbReference type="PANTHER" id="PTHR11911:SF111">
    <property type="entry name" value="INOSINE-5'-MONOPHOSPHATE DEHYDROGENASE"/>
    <property type="match status" value="1"/>
</dbReference>
<evidence type="ECO:0000259" key="17">
    <source>
        <dbReference type="PROSITE" id="PS51371"/>
    </source>
</evidence>
<feature type="binding site" evidence="13">
    <location>
        <begin position="403"/>
        <end position="405"/>
    </location>
    <ligand>
        <name>IMP</name>
        <dbReference type="ChEBI" id="CHEBI:58053"/>
    </ligand>
</feature>
<sequence>MSSAFESNKAERLISSIGYVPDDGISGRELFNNGDGLTYNDLIILPGFIDFPASIVDLTSPLTKTLSMKTPFVSSPMDTVTESNMAIALALSGGIGVVHHNCTPEFQANEIRKVKRYKQGFIVDPFVLRPDSTVADVVRAKAQHGFSGIPITDSGRINGKLVGLVTFRDFDFLPESEHGRPVAEVMTPRSELITAPAGVSLSKAHEVLQKSKKGKLPIVDSDDNLVALIARTDLKKNREYPLSSKDDKSRLLVGAAVSTHSSGCDRLKVLMQADAQPDVVVLLLVGAAIGTHEDDFARLSALVSAGVDVVVLDSSQGNSIYQIDMIHRLKSAHPDLQIVGGNVVTAAQAKNLIDAGVDALRVGMGSGSICITQEVMAVGRPQATAVYKVAEYARRFSVPVIADGGIQSVGHVTKALALGASTVMMGSMLAGSTEAPGEYFFADGVRLKKYRGMGSLDAMETGGAAGGAVAGSGGVTGGGNAAAVGGGPPAVVVASAGQQRYYYESDRVRVAQGVSGNIVDKGSVLQLAPYLIAGLQHACQDIGAKSLAEMRSRMYSGQLKFERRTASSQIEGGVHSLHSYEKRLF</sequence>
<dbReference type="CDD" id="cd04601">
    <property type="entry name" value="CBS_pair_IMPDH"/>
    <property type="match status" value="1"/>
</dbReference>
<evidence type="ECO:0000256" key="14">
    <source>
        <dbReference type="PIRSR" id="PIRSR000130-3"/>
    </source>
</evidence>
<feature type="domain" description="CBS" evidence="17">
    <location>
        <begin position="186"/>
        <end position="244"/>
    </location>
</feature>
<keyword evidence="13" id="KW-0963">Cytoplasm</keyword>
<evidence type="ECO:0000256" key="13">
    <source>
        <dbReference type="HAMAP-Rule" id="MF_03156"/>
    </source>
</evidence>
<keyword evidence="8 13" id="KW-0520">NAD</keyword>
<comment type="cofactor">
    <cofactor evidence="1 13">
        <name>K(+)</name>
        <dbReference type="ChEBI" id="CHEBI:29103"/>
    </cofactor>
</comment>
<dbReference type="GO" id="GO:0006177">
    <property type="term" value="P:GMP biosynthetic process"/>
    <property type="evidence" value="ECO:0007669"/>
    <property type="project" value="UniProtKB-UniRule"/>
</dbReference>
<evidence type="ECO:0000256" key="5">
    <source>
        <dbReference type="ARBA" id="ARBA00022755"/>
    </source>
</evidence>
<dbReference type="Gene3D" id="3.20.20.70">
    <property type="entry name" value="Aldolase class I"/>
    <property type="match status" value="2"/>
</dbReference>
<evidence type="ECO:0000256" key="2">
    <source>
        <dbReference type="ARBA" id="ARBA00005502"/>
    </source>
</evidence>
<reference evidence="19" key="1">
    <citation type="submission" date="2016-11" db="UniProtKB">
        <authorList>
            <consortium name="WormBaseParasite"/>
        </authorList>
    </citation>
    <scope>IDENTIFICATION</scope>
</reference>
<dbReference type="Proteomes" id="UP000095280">
    <property type="component" value="Unplaced"/>
</dbReference>
<dbReference type="InterPro" id="IPR046342">
    <property type="entry name" value="CBS_dom_sf"/>
</dbReference>
<feature type="binding site" evidence="13">
    <location>
        <position position="512"/>
    </location>
    <ligand>
        <name>IMP</name>
        <dbReference type="ChEBI" id="CHEBI:58053"/>
    </ligand>
</feature>
<name>A0A1I8I1M0_9PLAT</name>
<feature type="domain" description="CBS" evidence="17">
    <location>
        <begin position="121"/>
        <end position="182"/>
    </location>
</feature>
<dbReference type="Pfam" id="PF00571">
    <property type="entry name" value="CBS"/>
    <property type="match status" value="2"/>
</dbReference>
<dbReference type="GO" id="GO:0046872">
    <property type="term" value="F:metal ion binding"/>
    <property type="evidence" value="ECO:0007669"/>
    <property type="project" value="UniProtKB-UniRule"/>
</dbReference>
<dbReference type="WBParaSite" id="maker-uti_cns_0009119-snap-gene-0.7-mRNA-1">
    <property type="protein sequence ID" value="maker-uti_cns_0009119-snap-gene-0.7-mRNA-1"/>
    <property type="gene ID" value="maker-uti_cns_0009119-snap-gene-0.7"/>
</dbReference>
<dbReference type="GO" id="GO:0003938">
    <property type="term" value="F:IMP dehydrogenase activity"/>
    <property type="evidence" value="ECO:0007669"/>
    <property type="project" value="UniProtKB-UniRule"/>
</dbReference>
<evidence type="ECO:0000256" key="3">
    <source>
        <dbReference type="ARBA" id="ARBA00022723"/>
    </source>
</evidence>
<protein>
    <recommendedName>
        <fullName evidence="13">Inosine-5'-monophosphate dehydrogenase</fullName>
        <shortName evidence="13">IMP dehydrogenase</shortName>
        <shortName evidence="13">IMPD</shortName>
        <shortName evidence="13">IMPDH</shortName>
        <ecNumber evidence="13">1.1.1.205</ecNumber>
    </recommendedName>
</protein>
<keyword evidence="9 16" id="KW-0129">CBS domain</keyword>
<dbReference type="InterPro" id="IPR005990">
    <property type="entry name" value="IMP_DH"/>
</dbReference>
<evidence type="ECO:0000256" key="4">
    <source>
        <dbReference type="ARBA" id="ARBA00022749"/>
    </source>
</evidence>
<dbReference type="GO" id="GO:0005737">
    <property type="term" value="C:cytoplasm"/>
    <property type="evidence" value="ECO:0007669"/>
    <property type="project" value="UniProtKB-SubCell"/>
</dbReference>
<dbReference type="PROSITE" id="PS51371">
    <property type="entry name" value="CBS"/>
    <property type="match status" value="2"/>
</dbReference>
<evidence type="ECO:0000256" key="8">
    <source>
        <dbReference type="ARBA" id="ARBA00023027"/>
    </source>
</evidence>
<proteinExistence type="inferred from homology"/>
<dbReference type="HAMAP" id="MF_01964">
    <property type="entry name" value="IMPDH"/>
    <property type="match status" value="1"/>
</dbReference>
<accession>A0A1I8I1M0</accession>
<dbReference type="SMART" id="SM01240">
    <property type="entry name" value="IMPDH"/>
    <property type="match status" value="1"/>
</dbReference>
<dbReference type="FunFam" id="3.20.20.70:FF:000424">
    <property type="entry name" value="Inosine-5'-monophosphate dehydrogenase 2"/>
    <property type="match status" value="3"/>
</dbReference>
<feature type="binding site" description="in other chain" evidence="13 15">
    <location>
        <position position="367"/>
    </location>
    <ligand>
        <name>K(+)</name>
        <dbReference type="ChEBI" id="CHEBI:29103"/>
        <note>ligand shared between two tetrameric partners</note>
    </ligand>
</feature>
<dbReference type="UniPathway" id="UPA00601">
    <property type="reaction ID" value="UER00295"/>
</dbReference>
<evidence type="ECO:0000256" key="7">
    <source>
        <dbReference type="ARBA" id="ARBA00023002"/>
    </source>
</evidence>
<dbReference type="GO" id="GO:0006183">
    <property type="term" value="P:GTP biosynthetic process"/>
    <property type="evidence" value="ECO:0007669"/>
    <property type="project" value="TreeGrafter"/>
</dbReference>
<feature type="binding site" evidence="13 14">
    <location>
        <begin position="313"/>
        <end position="315"/>
    </location>
    <ligand>
        <name>NAD(+)</name>
        <dbReference type="ChEBI" id="CHEBI:57540"/>
    </ligand>
</feature>
<keyword evidence="4 13" id="KW-0332">GMP biosynthesis</keyword>
<organism evidence="18 19">
    <name type="scientific">Macrostomum lignano</name>
    <dbReference type="NCBI Taxonomy" id="282301"/>
    <lineage>
        <taxon>Eukaryota</taxon>
        <taxon>Metazoa</taxon>
        <taxon>Spiralia</taxon>
        <taxon>Lophotrochozoa</taxon>
        <taxon>Platyhelminthes</taxon>
        <taxon>Rhabditophora</taxon>
        <taxon>Macrostomorpha</taxon>
        <taxon>Macrostomida</taxon>
        <taxon>Macrostomidae</taxon>
        <taxon>Macrostomum</taxon>
    </lineage>
</organism>
<keyword evidence="18" id="KW-1185">Reference proteome</keyword>
<evidence type="ECO:0000256" key="15">
    <source>
        <dbReference type="PIRSR" id="PIRSR000130-4"/>
    </source>
</evidence>
<evidence type="ECO:0000256" key="10">
    <source>
        <dbReference type="ARBA" id="ARBA00024330"/>
    </source>
</evidence>
<feature type="binding site" evidence="13">
    <location>
        <position position="567"/>
    </location>
    <ligand>
        <name>K(+)</name>
        <dbReference type="ChEBI" id="CHEBI:29103"/>
        <note>ligand shared between two tetrameric partners</note>
    </ligand>
</feature>
<comment type="subcellular location">
    <subcellularLocation>
        <location evidence="13">Cytoplasm</location>
    </subcellularLocation>
</comment>
<feature type="active site" description="Proton acceptor" evidence="13">
    <location>
        <position position="500"/>
    </location>
</feature>
<comment type="activity regulation">
    <text evidence="13">Mycophenolic acid (MPA) is a non-competitive inhibitor that prevents formation of the closed enzyme conformation by binding to the same site as the amobile flap. In contrast, mizoribine monophosphate (MZP) is a competitive inhibitor that induces the closed conformation. MPA is a potent inhibitor of mammalian IMPDHs but a poor inhibitor of the bacterial enzymes. MZP is a more potent inhibitor of bacterial IMPDH.</text>
</comment>
<evidence type="ECO:0000256" key="12">
    <source>
        <dbReference type="ARBA" id="ARBA00048028"/>
    </source>
</evidence>
<keyword evidence="3 13" id="KW-0479">Metal-binding</keyword>
<dbReference type="GO" id="GO:0000166">
    <property type="term" value="F:nucleotide binding"/>
    <property type="evidence" value="ECO:0007669"/>
    <property type="project" value="UniProtKB-UniRule"/>
</dbReference>
<feature type="binding site" evidence="13 14">
    <location>
        <begin position="363"/>
        <end position="365"/>
    </location>
    <ligand>
        <name>NAD(+)</name>
        <dbReference type="ChEBI" id="CHEBI:57540"/>
    </ligand>
</feature>
<evidence type="ECO:0000256" key="11">
    <source>
        <dbReference type="ARBA" id="ARBA00046101"/>
    </source>
</evidence>
<dbReference type="InterPro" id="IPR015875">
    <property type="entry name" value="IMP_DH/GMP_Rdtase_CS"/>
</dbReference>
<dbReference type="PIRSF" id="PIRSF000130">
    <property type="entry name" value="IMPDH"/>
    <property type="match status" value="1"/>
</dbReference>
<dbReference type="CDD" id="cd00381">
    <property type="entry name" value="IMPDH"/>
    <property type="match status" value="1"/>
</dbReference>
<dbReference type="InterPro" id="IPR000644">
    <property type="entry name" value="CBS_dom"/>
</dbReference>
<comment type="function">
    <text evidence="11">Catalyzes the conversion of inosine 5'-phosphate (IMP) to xanthosine 5'-phosphate (XMP), the first committed and rate-limiting step in the de novo synthesis of guanine nucleotides, and therefore plays an important role in the regulation of cell growth. Could also have a single-stranded nucleic acid-binding activity and could play a role in RNA and/or DNA metabolism. It may also have a role in the development of malignancy and the growth progression of some tumors.</text>
</comment>
<dbReference type="InterPro" id="IPR001093">
    <property type="entry name" value="IMP_DH_GMPRt"/>
</dbReference>
<feature type="binding site" evidence="13">
    <location>
        <begin position="426"/>
        <end position="427"/>
    </location>
    <ligand>
        <name>IMP</name>
        <dbReference type="ChEBI" id="CHEBI:58053"/>
    </ligand>
</feature>
<comment type="catalytic activity">
    <reaction evidence="12 13">
        <text>IMP + NAD(+) + H2O = XMP + NADH + H(+)</text>
        <dbReference type="Rhea" id="RHEA:11708"/>
        <dbReference type="ChEBI" id="CHEBI:15377"/>
        <dbReference type="ChEBI" id="CHEBI:15378"/>
        <dbReference type="ChEBI" id="CHEBI:57464"/>
        <dbReference type="ChEBI" id="CHEBI:57540"/>
        <dbReference type="ChEBI" id="CHEBI:57945"/>
        <dbReference type="ChEBI" id="CHEBI:58053"/>
        <dbReference type="EC" id="1.1.1.205"/>
    </reaction>
</comment>
<keyword evidence="6 13" id="KW-0630">Potassium</keyword>
<dbReference type="AlphaFoldDB" id="A0A1I8I1M0"/>
<feature type="binding site" evidence="13">
    <location>
        <position position="368"/>
    </location>
    <ligand>
        <name>IMP</name>
        <dbReference type="ChEBI" id="CHEBI:58053"/>
    </ligand>
</feature>
<feature type="binding site" evidence="13">
    <location>
        <begin position="450"/>
        <end position="454"/>
    </location>
    <ligand>
        <name>IMP</name>
        <dbReference type="ChEBI" id="CHEBI:58053"/>
    </ligand>
</feature>
<evidence type="ECO:0000256" key="9">
    <source>
        <dbReference type="ARBA" id="ARBA00023122"/>
    </source>
</evidence>
<feature type="binding site" description="in other chain" evidence="13 15">
    <location>
        <position position="370"/>
    </location>
    <ligand>
        <name>K(+)</name>
        <dbReference type="ChEBI" id="CHEBI:29103"/>
        <note>ligand shared between two tetrameric partners</note>
    </ligand>
</feature>
<keyword evidence="7 13" id="KW-0560">Oxidoreductase</keyword>
<evidence type="ECO:0000256" key="1">
    <source>
        <dbReference type="ARBA" id="ARBA00001958"/>
    </source>
</evidence>
<dbReference type="EC" id="1.1.1.205" evidence="13"/>
<evidence type="ECO:0000256" key="6">
    <source>
        <dbReference type="ARBA" id="ARBA00022958"/>
    </source>
</evidence>
<dbReference type="SMART" id="SM00116">
    <property type="entry name" value="CBS"/>
    <property type="match status" value="2"/>
</dbReference>
<dbReference type="SUPFAM" id="SSF51412">
    <property type="entry name" value="Inosine monophosphate dehydrogenase (IMPDH)"/>
    <property type="match status" value="1"/>
</dbReference>
<dbReference type="PANTHER" id="PTHR11911">
    <property type="entry name" value="INOSINE-5-MONOPHOSPHATE DEHYDROGENASE RELATED"/>
    <property type="match status" value="1"/>
</dbReference>